<dbReference type="Gene3D" id="1.25.40.10">
    <property type="entry name" value="Tetratricopeptide repeat domain"/>
    <property type="match status" value="1"/>
</dbReference>
<accession>A0A9D7XNF7</accession>
<dbReference type="AlphaFoldDB" id="A0A9D7XNF7"/>
<dbReference type="EMBL" id="JADKGY010000016">
    <property type="protein sequence ID" value="MBK9983319.1"/>
    <property type="molecule type" value="Genomic_DNA"/>
</dbReference>
<evidence type="ECO:0000256" key="1">
    <source>
        <dbReference type="PROSITE-ProRule" id="PRU00339"/>
    </source>
</evidence>
<dbReference type="SUPFAM" id="SSF48452">
    <property type="entry name" value="TPR-like"/>
    <property type="match status" value="1"/>
</dbReference>
<proteinExistence type="predicted"/>
<name>A0A9D7XNF7_9BACT</name>
<dbReference type="InterPro" id="IPR011990">
    <property type="entry name" value="TPR-like_helical_dom_sf"/>
</dbReference>
<sequence>MKACLLNKAWRCNTSLITVILGMSFLYPNAYGQPLVHPMNQHNALTTMHMDGKEKVKDFLNILNTQLENQLTYENKNKVIALLADKRKQCINTDDITGCEAGVLFAGAYRFQLEAENDPDHESEYLSIAKNYYRETLLLQPDHQSALKNLVQLNIAQEDVDTAIVLLKQMTKNYPEERSKNLIRIGDLYLEQHNPQEACNYFRQAYDENQASGEVCDRIASMYVLHGLQCFKMDNSTNQKSSAISLFAVSCSEAGLPNYSERMLRQQILYTVEEGKKDKIEENILLWTDILLDNRWFDTQRIEELIKGISSRKKTDPITLGMATKILQELTQISQATQTQKFPNDGFWMKHSPEIQIVKDKKLSPYLLVVKTLQYKGAQALTVGDLKNAENYLKEAFDRAEYEETRITKVAKDLALLYGSHPELDPKGIKLEEMINRLFEGKMIAYLSRNKELIREFHIVLGSIFYDRKKWDGSGYANALYQLEHALSIKLGAIVDPELRMMLGDVYTHVKNGGAKAVDAYIGSVKDMLLVDRLDEAGDLLKKTIKIAKGNKDSLHIKELEVLSRLIDVRAESANPKNQILDDSMYVTRYLAKMTKDEGRFAKYFSKDYIDIQYFKCLSDLGKQIEPVDMKSQQILFVEALSRVALLDSLHSANDFKRLQQIKLSLDKSIDRPYLMRPLKINVMYKAPYTSEVKQDNDKVIKLYSLGKSIQIPNSLFQLGSSVKEYYKVNQTREIPRYQFDNLKVNLMNNQIKHQ</sequence>
<keyword evidence="1" id="KW-0802">TPR repeat</keyword>
<dbReference type="PROSITE" id="PS50005">
    <property type="entry name" value="TPR"/>
    <property type="match status" value="1"/>
</dbReference>
<gene>
    <name evidence="2" type="ORF">IPP15_13135</name>
</gene>
<evidence type="ECO:0008006" key="4">
    <source>
        <dbReference type="Google" id="ProtNLM"/>
    </source>
</evidence>
<protein>
    <recommendedName>
        <fullName evidence="4">Tetratricopeptide repeat protein</fullName>
    </recommendedName>
</protein>
<feature type="repeat" description="TPR" evidence="1">
    <location>
        <begin position="179"/>
        <end position="212"/>
    </location>
</feature>
<reference evidence="2 3" key="1">
    <citation type="submission" date="2020-10" db="EMBL/GenBank/DDBJ databases">
        <title>Connecting structure to function with the recovery of over 1000 high-quality activated sludge metagenome-assembled genomes encoding full-length rRNA genes using long-read sequencing.</title>
        <authorList>
            <person name="Singleton C.M."/>
            <person name="Petriglieri F."/>
            <person name="Kristensen J.M."/>
            <person name="Kirkegaard R.H."/>
            <person name="Michaelsen T.Y."/>
            <person name="Andersen M.H."/>
            <person name="Karst S.M."/>
            <person name="Dueholm M.S."/>
            <person name="Nielsen P.H."/>
            <person name="Albertsen M."/>
        </authorList>
    </citation>
    <scope>NUCLEOTIDE SEQUENCE [LARGE SCALE GENOMIC DNA]</scope>
    <source>
        <strain evidence="2">Ribe_18-Q3-R11-54_MAXAC.273</strain>
    </source>
</reference>
<dbReference type="InterPro" id="IPR019734">
    <property type="entry name" value="TPR_rpt"/>
</dbReference>
<evidence type="ECO:0000313" key="2">
    <source>
        <dbReference type="EMBL" id="MBK9983319.1"/>
    </source>
</evidence>
<comment type="caution">
    <text evidence="2">The sequence shown here is derived from an EMBL/GenBank/DDBJ whole genome shotgun (WGS) entry which is preliminary data.</text>
</comment>
<dbReference type="Proteomes" id="UP000808337">
    <property type="component" value="Unassembled WGS sequence"/>
</dbReference>
<organism evidence="2 3">
    <name type="scientific">Candidatus Opimibacter skivensis</name>
    <dbReference type="NCBI Taxonomy" id="2982028"/>
    <lineage>
        <taxon>Bacteria</taxon>
        <taxon>Pseudomonadati</taxon>
        <taxon>Bacteroidota</taxon>
        <taxon>Saprospiria</taxon>
        <taxon>Saprospirales</taxon>
        <taxon>Saprospiraceae</taxon>
        <taxon>Candidatus Opimibacter</taxon>
    </lineage>
</organism>
<evidence type="ECO:0000313" key="3">
    <source>
        <dbReference type="Proteomes" id="UP000808337"/>
    </source>
</evidence>